<organism evidence="2 3">
    <name type="scientific">Fusobacterium nucleatum</name>
    <dbReference type="NCBI Taxonomy" id="851"/>
    <lineage>
        <taxon>Bacteria</taxon>
        <taxon>Fusobacteriati</taxon>
        <taxon>Fusobacteriota</taxon>
        <taxon>Fusobacteriia</taxon>
        <taxon>Fusobacteriales</taxon>
        <taxon>Fusobacteriaceae</taxon>
        <taxon>Fusobacterium</taxon>
    </lineage>
</organism>
<dbReference type="InterPro" id="IPR016181">
    <property type="entry name" value="Acyl_CoA_acyltransferase"/>
</dbReference>
<reference evidence="3" key="1">
    <citation type="submission" date="2016-01" db="EMBL/GenBank/DDBJ databases">
        <authorList>
            <person name="Mitreva M."/>
            <person name="Pepin K.H."/>
            <person name="Mihindukulasuriya K.A."/>
            <person name="Fulton R."/>
            <person name="Fronick C."/>
            <person name="O'Laughlin M."/>
            <person name="Miner T."/>
            <person name="Herter B."/>
            <person name="Rosa B.A."/>
            <person name="Cordes M."/>
            <person name="Tomlinson C."/>
            <person name="Wollam A."/>
            <person name="Palsikar V.B."/>
            <person name="Mardis E.R."/>
            <person name="Wilson R.K."/>
        </authorList>
    </citation>
    <scope>NUCLEOTIDE SEQUENCE [LARGE SCALE GENOMIC DNA]</scope>
    <source>
        <strain evidence="3">MJR7757B</strain>
    </source>
</reference>
<dbReference type="GO" id="GO:0016747">
    <property type="term" value="F:acyltransferase activity, transferring groups other than amino-acyl groups"/>
    <property type="evidence" value="ECO:0007669"/>
    <property type="project" value="InterPro"/>
</dbReference>
<gene>
    <name evidence="2" type="ORF">HMPREF3221_01111</name>
</gene>
<keyword evidence="3" id="KW-1185">Reference proteome</keyword>
<dbReference type="PATRIC" id="fig|851.8.peg.1112"/>
<dbReference type="STRING" id="1408287.GCA_000493815_01584"/>
<accession>A0A133NZA8</accession>
<dbReference type="PROSITE" id="PS51186">
    <property type="entry name" value="GNAT"/>
    <property type="match status" value="1"/>
</dbReference>
<dbReference type="Gene3D" id="3.40.630.30">
    <property type="match status" value="1"/>
</dbReference>
<feature type="domain" description="N-acetyltransferase" evidence="1">
    <location>
        <begin position="6"/>
        <end position="166"/>
    </location>
</feature>
<name>A0A133NZA8_FUSNU</name>
<dbReference type="Proteomes" id="UP000070401">
    <property type="component" value="Unassembled WGS sequence"/>
</dbReference>
<evidence type="ECO:0000259" key="1">
    <source>
        <dbReference type="PROSITE" id="PS51186"/>
    </source>
</evidence>
<dbReference type="InterPro" id="IPR000182">
    <property type="entry name" value="GNAT_dom"/>
</dbReference>
<dbReference type="SUPFAM" id="SSF55729">
    <property type="entry name" value="Acyl-CoA N-acyltransferases (Nat)"/>
    <property type="match status" value="1"/>
</dbReference>
<dbReference type="PANTHER" id="PTHR43415:SF3">
    <property type="entry name" value="GNAT-FAMILY ACETYLTRANSFERASE"/>
    <property type="match status" value="1"/>
</dbReference>
<dbReference type="Pfam" id="PF00583">
    <property type="entry name" value="Acetyltransf_1"/>
    <property type="match status" value="1"/>
</dbReference>
<sequence length="170" mass="19620">MFAMEIEIREIEVEDYRELLDFMKKVKRETNFLLGYPDEMKLSYEDEKEHIKKVKSSETSNHFVAIKGNKIIGSTSFNGNTARKMKHYGTIGISVLKEYWGKGVATALLEKLISWSKEKGIKKINLDVFENNEGAIKLYEKFGFKLEGCIEDGIFDGENYINLLIYGLKI</sequence>
<protein>
    <submittedName>
        <fullName evidence="2">Acetyltransferase, GNAT family</fullName>
    </submittedName>
</protein>
<dbReference type="PANTHER" id="PTHR43415">
    <property type="entry name" value="SPERMIDINE N(1)-ACETYLTRANSFERASE"/>
    <property type="match status" value="1"/>
</dbReference>
<evidence type="ECO:0000313" key="3">
    <source>
        <dbReference type="Proteomes" id="UP000070401"/>
    </source>
</evidence>
<dbReference type="AlphaFoldDB" id="A0A133NZA8"/>
<dbReference type="CDD" id="cd04301">
    <property type="entry name" value="NAT_SF"/>
    <property type="match status" value="1"/>
</dbReference>
<comment type="caution">
    <text evidence="2">The sequence shown here is derived from an EMBL/GenBank/DDBJ whole genome shotgun (WGS) entry which is preliminary data.</text>
</comment>
<proteinExistence type="predicted"/>
<evidence type="ECO:0000313" key="2">
    <source>
        <dbReference type="EMBL" id="KXA21621.1"/>
    </source>
</evidence>
<keyword evidence="2" id="KW-0808">Transferase</keyword>
<dbReference type="EMBL" id="LRPY01000106">
    <property type="protein sequence ID" value="KXA21621.1"/>
    <property type="molecule type" value="Genomic_DNA"/>
</dbReference>